<dbReference type="Pfam" id="PF00361">
    <property type="entry name" value="Proton_antipo_M"/>
    <property type="match status" value="1"/>
</dbReference>
<dbReference type="PRINTS" id="PR01437">
    <property type="entry name" value="NUOXDRDTASE4"/>
</dbReference>
<dbReference type="InterPro" id="IPR001750">
    <property type="entry name" value="ND/Mrp_TM"/>
</dbReference>
<evidence type="ECO:0000256" key="1">
    <source>
        <dbReference type="ARBA" id="ARBA00003257"/>
    </source>
</evidence>
<evidence type="ECO:0000256" key="4">
    <source>
        <dbReference type="ARBA" id="ARBA00012944"/>
    </source>
</evidence>
<keyword evidence="7 17" id="KW-0679">Respiratory chain</keyword>
<feature type="transmembrane region" description="Helical" evidence="17">
    <location>
        <begin position="266"/>
        <end position="289"/>
    </location>
</feature>
<feature type="transmembrane region" description="Helical" evidence="17">
    <location>
        <begin position="415"/>
        <end position="438"/>
    </location>
</feature>
<dbReference type="PANTHER" id="PTHR43507">
    <property type="entry name" value="NADH-UBIQUINONE OXIDOREDUCTASE CHAIN 4"/>
    <property type="match status" value="1"/>
</dbReference>
<comment type="similarity">
    <text evidence="3 17">Belongs to the complex I subunit 4 family.</text>
</comment>
<evidence type="ECO:0000256" key="8">
    <source>
        <dbReference type="ARBA" id="ARBA00022692"/>
    </source>
</evidence>
<feature type="transmembrane region" description="Helical" evidence="17">
    <location>
        <begin position="327"/>
        <end position="346"/>
    </location>
</feature>
<feature type="domain" description="NADH:ubiquinone oxidoreductase chain 4 N-terminal" evidence="19">
    <location>
        <begin position="1"/>
        <end position="99"/>
    </location>
</feature>
<keyword evidence="6 17" id="KW-0813">Transport</keyword>
<evidence type="ECO:0000256" key="5">
    <source>
        <dbReference type="ARBA" id="ARBA00021006"/>
    </source>
</evidence>
<dbReference type="Pfam" id="PF01059">
    <property type="entry name" value="Oxidored_q5_N"/>
    <property type="match status" value="1"/>
</dbReference>
<feature type="transmembrane region" description="Helical" evidence="17">
    <location>
        <begin position="135"/>
        <end position="158"/>
    </location>
</feature>
<evidence type="ECO:0000256" key="6">
    <source>
        <dbReference type="ARBA" id="ARBA00022448"/>
    </source>
</evidence>
<evidence type="ECO:0000256" key="9">
    <source>
        <dbReference type="ARBA" id="ARBA00022967"/>
    </source>
</evidence>
<dbReference type="EC" id="7.1.1.2" evidence="4 17"/>
<feature type="unsure residue" description="D or N" evidence="20">
    <location>
        <position position="312"/>
    </location>
</feature>
<feature type="transmembrane region" description="Helical" evidence="17">
    <location>
        <begin position="366"/>
        <end position="394"/>
    </location>
</feature>
<feature type="transmembrane region" description="Helical" evidence="17">
    <location>
        <begin position="211"/>
        <end position="231"/>
    </location>
</feature>
<dbReference type="GO" id="GO:0015990">
    <property type="term" value="P:electron transport coupled proton transport"/>
    <property type="evidence" value="ECO:0007669"/>
    <property type="project" value="TreeGrafter"/>
</dbReference>
<feature type="domain" description="NADH:quinone oxidoreductase/Mrp antiporter transmembrane" evidence="18">
    <location>
        <begin position="103"/>
        <end position="384"/>
    </location>
</feature>
<evidence type="ECO:0000256" key="7">
    <source>
        <dbReference type="ARBA" id="ARBA00022660"/>
    </source>
</evidence>
<protein>
    <recommendedName>
        <fullName evidence="5 17">NADH-ubiquinone oxidoreductase chain 4</fullName>
        <ecNumber evidence="4 17">7.1.1.2</ecNumber>
    </recommendedName>
</protein>
<evidence type="ECO:0000256" key="13">
    <source>
        <dbReference type="ARBA" id="ARBA00023075"/>
    </source>
</evidence>
<proteinExistence type="inferred from homology"/>
<keyword evidence="14 17" id="KW-0496">Mitochondrion</keyword>
<feature type="transmembrane region" description="Helical" evidence="17">
    <location>
        <begin position="9"/>
        <end position="32"/>
    </location>
</feature>
<dbReference type="GO" id="GO:0042773">
    <property type="term" value="P:ATP synthesis coupled electron transport"/>
    <property type="evidence" value="ECO:0007669"/>
    <property type="project" value="InterPro"/>
</dbReference>
<evidence type="ECO:0000256" key="16">
    <source>
        <dbReference type="ARBA" id="ARBA00049551"/>
    </source>
</evidence>
<feature type="transmembrane region" description="Helical" evidence="17">
    <location>
        <begin position="85"/>
        <end position="102"/>
    </location>
</feature>
<organism evidence="20">
    <name type="scientific">Megalotomus costalis</name>
    <dbReference type="NCBI Taxonomy" id="763254"/>
    <lineage>
        <taxon>Eukaryota</taxon>
        <taxon>Metazoa</taxon>
        <taxon>Ecdysozoa</taxon>
        <taxon>Arthropoda</taxon>
        <taxon>Hexapoda</taxon>
        <taxon>Insecta</taxon>
        <taxon>Pterygota</taxon>
        <taxon>Neoptera</taxon>
        <taxon>Paraneoptera</taxon>
        <taxon>Hemiptera</taxon>
        <taxon>Heteroptera</taxon>
        <taxon>Panheteroptera</taxon>
        <taxon>Pentatomomorpha</taxon>
        <taxon>Coreoidea</taxon>
        <taxon>Alydidae</taxon>
        <taxon>Megalotomus</taxon>
    </lineage>
</organism>
<gene>
    <name evidence="20" type="primary">ND4</name>
</gene>
<keyword evidence="12 17" id="KW-0520">NAD</keyword>
<comment type="function">
    <text evidence="17">Core subunit of the mitochondrial membrane respiratory chain NADH dehydrogenase (Complex I) which catalyzes electron transfer from NADH through the respiratory chain, using ubiquinone as an electron acceptor. Essential for the catalytic activity and assembly of complex I.</text>
</comment>
<dbReference type="GO" id="GO:0008137">
    <property type="term" value="F:NADH dehydrogenase (ubiquinone) activity"/>
    <property type="evidence" value="ECO:0007669"/>
    <property type="project" value="UniProtKB-UniRule"/>
</dbReference>
<evidence type="ECO:0000256" key="17">
    <source>
        <dbReference type="RuleBase" id="RU003297"/>
    </source>
</evidence>
<dbReference type="EMBL" id="MZ677327">
    <property type="protein sequence ID" value="UEP16627.1"/>
    <property type="molecule type" value="Genomic_DNA"/>
</dbReference>
<feature type="transmembrane region" description="Helical" evidence="17">
    <location>
        <begin position="52"/>
        <end position="73"/>
    </location>
</feature>
<evidence type="ECO:0000256" key="2">
    <source>
        <dbReference type="ARBA" id="ARBA00004225"/>
    </source>
</evidence>
<evidence type="ECO:0000256" key="12">
    <source>
        <dbReference type="ARBA" id="ARBA00023027"/>
    </source>
</evidence>
<keyword evidence="9" id="KW-1278">Translocase</keyword>
<sequence>MMKLIFMSLFLIPLLSNWWLFCLFLMIFSFIMLSYSMTLYFSSLSYGFGLDILSFCMIILTIWILFLMIMASGKILFLMNYKSEFLLMEFLLLIFLILTFSTTNFFMFYLFFESSMIPTLFLIFGWGYQPERFMAGLYLLFYTLFASFPLLLCIFYIYMKYNTLFYFLINLDYLNLYIYLSMIFAFLVKMPMFFLHFWLPKAHVEAPVSGSMILAGVLLKLGGYGLLRIFSFLKFNFFNNIFIIISLFGTLIVGFLCLMQVDIKSMIAYSSVAHMGLVICGIMTCNYYGLLGSLILMIGHGLCSSGMFALADIIYERSHSRSLLINKGYIIFMPSMALFWFLFSANNMSSPPSLNLLGEIFLINSILSWSSFSMIFLAFSSFLSCCYSIYLYSIVQHGSMFSGLKVKFDGNIREYLLLLFHLIPLNLLFLKSDIFSIWV</sequence>
<keyword evidence="10 17" id="KW-0249">Electron transport</keyword>
<feature type="transmembrane region" description="Helical" evidence="17">
    <location>
        <begin position="237"/>
        <end position="259"/>
    </location>
</feature>
<dbReference type="GO" id="GO:0031966">
    <property type="term" value="C:mitochondrial membrane"/>
    <property type="evidence" value="ECO:0007669"/>
    <property type="project" value="UniProtKB-SubCell"/>
</dbReference>
<dbReference type="AlphaFoldDB" id="A0A8K1RS03"/>
<keyword evidence="15 17" id="KW-0472">Membrane</keyword>
<accession>A0A8K1RS03</accession>
<evidence type="ECO:0000256" key="11">
    <source>
        <dbReference type="ARBA" id="ARBA00022989"/>
    </source>
</evidence>
<evidence type="ECO:0000259" key="19">
    <source>
        <dbReference type="Pfam" id="PF01059"/>
    </source>
</evidence>
<evidence type="ECO:0000256" key="15">
    <source>
        <dbReference type="ARBA" id="ARBA00023136"/>
    </source>
</evidence>
<comment type="function">
    <text evidence="1">Core subunit of the mitochondrial membrane respiratory chain NADH dehydrogenase (Complex I) that is believed to belong to the minimal assembly required for catalysis. Complex I functions in the transfer of electrons from NADH to the respiratory chain. The immediate electron acceptor for the enzyme is believed to be ubiquinone.</text>
</comment>
<evidence type="ECO:0000256" key="14">
    <source>
        <dbReference type="ARBA" id="ARBA00023128"/>
    </source>
</evidence>
<evidence type="ECO:0000259" key="18">
    <source>
        <dbReference type="Pfam" id="PF00361"/>
    </source>
</evidence>
<dbReference type="InterPro" id="IPR003918">
    <property type="entry name" value="NADH_UbQ_OxRdtase"/>
</dbReference>
<dbReference type="GO" id="GO:0003954">
    <property type="term" value="F:NADH dehydrogenase activity"/>
    <property type="evidence" value="ECO:0007669"/>
    <property type="project" value="TreeGrafter"/>
</dbReference>
<comment type="catalytic activity">
    <reaction evidence="16 17">
        <text>a ubiquinone + NADH + 5 H(+)(in) = a ubiquinol + NAD(+) + 4 H(+)(out)</text>
        <dbReference type="Rhea" id="RHEA:29091"/>
        <dbReference type="Rhea" id="RHEA-COMP:9565"/>
        <dbReference type="Rhea" id="RHEA-COMP:9566"/>
        <dbReference type="ChEBI" id="CHEBI:15378"/>
        <dbReference type="ChEBI" id="CHEBI:16389"/>
        <dbReference type="ChEBI" id="CHEBI:17976"/>
        <dbReference type="ChEBI" id="CHEBI:57540"/>
        <dbReference type="ChEBI" id="CHEBI:57945"/>
        <dbReference type="EC" id="7.1.1.2"/>
    </reaction>
</comment>
<dbReference type="PANTHER" id="PTHR43507:SF20">
    <property type="entry name" value="NADH-UBIQUINONE OXIDOREDUCTASE CHAIN 4"/>
    <property type="match status" value="1"/>
</dbReference>
<keyword evidence="11 17" id="KW-1133">Transmembrane helix</keyword>
<reference evidence="20" key="1">
    <citation type="submission" date="2021-07" db="EMBL/GenBank/DDBJ databases">
        <authorList>
            <person name="Bai Y."/>
            <person name="Cao Y."/>
        </authorList>
    </citation>
    <scope>NUCLEOTIDE SEQUENCE</scope>
</reference>
<geneLocation type="mitochondrion" evidence="20"/>
<keyword evidence="8 17" id="KW-0812">Transmembrane</keyword>
<evidence type="ECO:0000313" key="20">
    <source>
        <dbReference type="EMBL" id="UEP16627.1"/>
    </source>
</evidence>
<comment type="subcellular location">
    <subcellularLocation>
        <location evidence="2 17">Mitochondrion membrane</location>
        <topology evidence="2 17">Multi-pass membrane protein</topology>
    </subcellularLocation>
</comment>
<evidence type="ECO:0000256" key="10">
    <source>
        <dbReference type="ARBA" id="ARBA00022982"/>
    </source>
</evidence>
<keyword evidence="13 17" id="KW-0830">Ubiquinone</keyword>
<dbReference type="GO" id="GO:0048039">
    <property type="term" value="F:ubiquinone binding"/>
    <property type="evidence" value="ECO:0007669"/>
    <property type="project" value="TreeGrafter"/>
</dbReference>
<dbReference type="InterPro" id="IPR000260">
    <property type="entry name" value="NADH4_N"/>
</dbReference>
<evidence type="ECO:0000256" key="3">
    <source>
        <dbReference type="ARBA" id="ARBA00009025"/>
    </source>
</evidence>
<name>A0A8K1RS03_9HEMI</name>